<proteinExistence type="predicted"/>
<dbReference type="SUPFAM" id="SSF51338">
    <property type="entry name" value="Composite domain of metallo-dependent hydrolases"/>
    <property type="match status" value="2"/>
</dbReference>
<comment type="caution">
    <text evidence="7">The sequence shown here is derived from an EMBL/GenBank/DDBJ whole genome shotgun (WGS) entry which is preliminary data.</text>
</comment>
<evidence type="ECO:0000256" key="1">
    <source>
        <dbReference type="ARBA" id="ARBA00001947"/>
    </source>
</evidence>
<dbReference type="GO" id="GO:0019239">
    <property type="term" value="F:deaminase activity"/>
    <property type="evidence" value="ECO:0007669"/>
    <property type="project" value="TreeGrafter"/>
</dbReference>
<evidence type="ECO:0000256" key="2">
    <source>
        <dbReference type="ARBA" id="ARBA00022723"/>
    </source>
</evidence>
<sequence>MRSQLSTLALLGHAAATGATSVLLSNASAIITFDAETEALSVLRHGSVLVNADRIDKLYEGAAHNRVPDNTEVVDCTGKIISPGFIDTHRHGWQTAFKTIGSNTSLAEYFGRYGEYVANVYYSPEDVYIGQLAGLYEALNAGTTTNLDHAHHTWSNETSEAGLKATLESGARVVWGYTFHNVTNFTMSEQIANFRDIMASFPSNNSLITPAMAYDHWASNPYGKDTQDIMALAREYNVSAMTTHYLGGPWDNANSPELLHTLGFLNDSIPCVFSHASFATAQDAKLLRETNQYISNTPESEMHYGHTHEHSYDMMDQMALGEDTFFTYSTDMPTQARIWLQSARYQSYNQIMQQWEIPPYNPMSANQAFLMATRKGALALRRPDLGIIAEGAKADLLVYDGRSPGMLGWVDPVAAIVLHANVGDLEHVLVGGEFKKRNGKLTVPGYGAIQDRFLESALRIQAAFRDTPYPVLEGNFDSGFPFVQAREADINPDNGTGYGELFV</sequence>
<dbReference type="Pfam" id="PF01979">
    <property type="entry name" value="Amidohydro_1"/>
    <property type="match status" value="1"/>
</dbReference>
<name>A0A9P4TFA1_CURKU</name>
<dbReference type="AlphaFoldDB" id="A0A9P4TFA1"/>
<keyword evidence="4" id="KW-0862">Zinc</keyword>
<organism evidence="7 8">
    <name type="scientific">Curvularia kusanoi</name>
    <name type="common">Cochliobolus kusanoi</name>
    <dbReference type="NCBI Taxonomy" id="90978"/>
    <lineage>
        <taxon>Eukaryota</taxon>
        <taxon>Fungi</taxon>
        <taxon>Dikarya</taxon>
        <taxon>Ascomycota</taxon>
        <taxon>Pezizomycotina</taxon>
        <taxon>Dothideomycetes</taxon>
        <taxon>Pleosporomycetidae</taxon>
        <taxon>Pleosporales</taxon>
        <taxon>Pleosporineae</taxon>
        <taxon>Pleosporaceae</taxon>
        <taxon>Curvularia</taxon>
    </lineage>
</organism>
<gene>
    <name evidence="7" type="ORF">E8E13_009131</name>
</gene>
<evidence type="ECO:0000313" key="8">
    <source>
        <dbReference type="Proteomes" id="UP000801428"/>
    </source>
</evidence>
<feature type="chain" id="PRO_5040182619" description="Amidohydrolase-related domain-containing protein" evidence="5">
    <location>
        <begin position="20"/>
        <end position="503"/>
    </location>
</feature>
<keyword evidence="8" id="KW-1185">Reference proteome</keyword>
<protein>
    <recommendedName>
        <fullName evidence="6">Amidohydrolase-related domain-containing protein</fullName>
    </recommendedName>
</protein>
<keyword evidence="3" id="KW-0378">Hydrolase</keyword>
<dbReference type="Proteomes" id="UP000801428">
    <property type="component" value="Unassembled WGS sequence"/>
</dbReference>
<dbReference type="InterPro" id="IPR051607">
    <property type="entry name" value="Metallo-dep_hydrolases"/>
</dbReference>
<comment type="cofactor">
    <cofactor evidence="1">
        <name>Zn(2+)</name>
        <dbReference type="ChEBI" id="CHEBI:29105"/>
    </cofactor>
</comment>
<keyword evidence="2" id="KW-0479">Metal-binding</keyword>
<dbReference type="InterPro" id="IPR006680">
    <property type="entry name" value="Amidohydro-rel"/>
</dbReference>
<keyword evidence="5" id="KW-0732">Signal</keyword>
<reference evidence="7" key="1">
    <citation type="submission" date="2019-04" db="EMBL/GenBank/DDBJ databases">
        <title>Sequencing of skin fungus with MAO and IRED activity.</title>
        <authorList>
            <person name="Marsaioli A.J."/>
            <person name="Bonatto J.M.C."/>
            <person name="Reis Junior O."/>
        </authorList>
    </citation>
    <scope>NUCLEOTIDE SEQUENCE</scope>
    <source>
        <strain evidence="7">30M1</strain>
    </source>
</reference>
<dbReference type="SUPFAM" id="SSF51556">
    <property type="entry name" value="Metallo-dependent hydrolases"/>
    <property type="match status" value="1"/>
</dbReference>
<evidence type="ECO:0000256" key="4">
    <source>
        <dbReference type="ARBA" id="ARBA00022833"/>
    </source>
</evidence>
<evidence type="ECO:0000256" key="3">
    <source>
        <dbReference type="ARBA" id="ARBA00022801"/>
    </source>
</evidence>
<feature type="domain" description="Amidohydrolase-related" evidence="6">
    <location>
        <begin position="80"/>
        <end position="433"/>
    </location>
</feature>
<dbReference type="PANTHER" id="PTHR11271">
    <property type="entry name" value="GUANINE DEAMINASE"/>
    <property type="match status" value="1"/>
</dbReference>
<dbReference type="InterPro" id="IPR032466">
    <property type="entry name" value="Metal_Hydrolase"/>
</dbReference>
<dbReference type="Gene3D" id="3.20.20.140">
    <property type="entry name" value="Metal-dependent hydrolases"/>
    <property type="match status" value="1"/>
</dbReference>
<evidence type="ECO:0000313" key="7">
    <source>
        <dbReference type="EMBL" id="KAF3003166.1"/>
    </source>
</evidence>
<dbReference type="GO" id="GO:0046872">
    <property type="term" value="F:metal ion binding"/>
    <property type="evidence" value="ECO:0007669"/>
    <property type="project" value="UniProtKB-KW"/>
</dbReference>
<dbReference type="PANTHER" id="PTHR11271:SF37">
    <property type="entry name" value="FAMILY PROTEIN, PUTATIVE (AFU_ORTHOLOGUE AFUA_4G00460)-RELATED"/>
    <property type="match status" value="1"/>
</dbReference>
<evidence type="ECO:0000256" key="5">
    <source>
        <dbReference type="SAM" id="SignalP"/>
    </source>
</evidence>
<dbReference type="InterPro" id="IPR011059">
    <property type="entry name" value="Metal-dep_hydrolase_composite"/>
</dbReference>
<evidence type="ECO:0000259" key="6">
    <source>
        <dbReference type="Pfam" id="PF01979"/>
    </source>
</evidence>
<dbReference type="OrthoDB" id="194468at2759"/>
<accession>A0A9P4TFA1</accession>
<dbReference type="EMBL" id="SWKU01000010">
    <property type="protein sequence ID" value="KAF3003166.1"/>
    <property type="molecule type" value="Genomic_DNA"/>
</dbReference>
<dbReference type="Gene3D" id="2.30.40.10">
    <property type="entry name" value="Urease, subunit C, domain 1"/>
    <property type="match status" value="1"/>
</dbReference>
<feature type="signal peptide" evidence="5">
    <location>
        <begin position="1"/>
        <end position="19"/>
    </location>
</feature>
<dbReference type="GO" id="GO:0005829">
    <property type="term" value="C:cytosol"/>
    <property type="evidence" value="ECO:0007669"/>
    <property type="project" value="TreeGrafter"/>
</dbReference>